<dbReference type="InterPro" id="IPR016163">
    <property type="entry name" value="Ald_DH_C"/>
</dbReference>
<dbReference type="FunFam" id="3.40.309.10:FF:000010">
    <property type="entry name" value="Gamma-aminobutyraldehyde dehydrogenase"/>
    <property type="match status" value="1"/>
</dbReference>
<dbReference type="AlphaFoldDB" id="A0A1G5JWA1"/>
<dbReference type="InterPro" id="IPR044148">
    <property type="entry name" value="ALDH_GabD1-like"/>
</dbReference>
<organism evidence="5 6">
    <name type="scientific">Flavobacterium caeni</name>
    <dbReference type="NCBI Taxonomy" id="490189"/>
    <lineage>
        <taxon>Bacteria</taxon>
        <taxon>Pseudomonadati</taxon>
        <taxon>Bacteroidota</taxon>
        <taxon>Flavobacteriia</taxon>
        <taxon>Flavobacteriales</taxon>
        <taxon>Flavobacteriaceae</taxon>
        <taxon>Flavobacterium</taxon>
    </lineage>
</organism>
<dbReference type="InterPro" id="IPR016162">
    <property type="entry name" value="Ald_DH_N"/>
</dbReference>
<dbReference type="GO" id="GO:0004777">
    <property type="term" value="F:succinate-semialdehyde dehydrogenase (NAD+) activity"/>
    <property type="evidence" value="ECO:0007669"/>
    <property type="project" value="TreeGrafter"/>
</dbReference>
<sequence>MPIQTVNPYTNKVVKTFEELTDDQLERKIAKAHKTYQSWRNTPLEARARLLQKVAELMREKKAELSRLITLEMGKLIAQSEAEIEMCASVYDYYAKNAAEFLKDRPMKVDSGKAFVRLTSTGIVLAVEPWNYPFNQVARLAAPNIVGGNVVVLKHASNVPQCAAMIEKLFKQAGAPDGVFTNLRIAAKRVAKLAEDQRITGMSLTGSEAAGASFAEAAGRNIKKSVLELGGSDAFIVLDDADIDLAVEKAIAGRFNNMGQACTSSKRLIVMEAVANTFLQKFKSKIENLKVGDPMDRAAQIGPLSSEEAAKKVVQQVTESVKQGAKILVGGKRIDRQGAFMEFTILTGIKPGMVAYDEEIFGPVASFYRVKTEQQAIELANATRFGLGGSVFSKDVERAVRVANQIDTGMVFINKNVASQPDLPFGGTKYSGYGRELSALGMEEFMNRKLIYVPQIEP</sequence>
<accession>A0A1G5JWA1</accession>
<dbReference type="GO" id="GO:0004030">
    <property type="term" value="F:aldehyde dehydrogenase [NAD(P)+] activity"/>
    <property type="evidence" value="ECO:0007669"/>
    <property type="project" value="InterPro"/>
</dbReference>
<evidence type="ECO:0000256" key="2">
    <source>
        <dbReference type="ARBA" id="ARBA00022857"/>
    </source>
</evidence>
<keyword evidence="2" id="KW-0521">NADP</keyword>
<dbReference type="RefSeq" id="WP_091145862.1">
    <property type="nucleotide sequence ID" value="NZ_FMVF01000017.1"/>
</dbReference>
<dbReference type="EMBL" id="FMVF01000017">
    <property type="protein sequence ID" value="SCY92663.1"/>
    <property type="molecule type" value="Genomic_DNA"/>
</dbReference>
<evidence type="ECO:0000259" key="4">
    <source>
        <dbReference type="Pfam" id="PF00171"/>
    </source>
</evidence>
<evidence type="ECO:0000313" key="6">
    <source>
        <dbReference type="Proteomes" id="UP000199354"/>
    </source>
</evidence>
<dbReference type="PANTHER" id="PTHR43217:SF2">
    <property type="entry name" value="SUCCINATE-SEMIALDEHYDE DEHYDROGENASE [NADP(+)]"/>
    <property type="match status" value="1"/>
</dbReference>
<dbReference type="InterPro" id="IPR016161">
    <property type="entry name" value="Ald_DH/histidinol_DH"/>
</dbReference>
<evidence type="ECO:0000256" key="3">
    <source>
        <dbReference type="ARBA" id="ARBA00023002"/>
    </source>
</evidence>
<comment type="similarity">
    <text evidence="1">Belongs to the aldehyde dehydrogenase family.</text>
</comment>
<dbReference type="InterPro" id="IPR015590">
    <property type="entry name" value="Aldehyde_DH_dom"/>
</dbReference>
<dbReference type="STRING" id="490189.SAMN02927903_02940"/>
<dbReference type="Proteomes" id="UP000199354">
    <property type="component" value="Unassembled WGS sequence"/>
</dbReference>
<dbReference type="OrthoDB" id="9762913at2"/>
<reference evidence="5 6" key="1">
    <citation type="submission" date="2016-10" db="EMBL/GenBank/DDBJ databases">
        <authorList>
            <person name="de Groot N.N."/>
        </authorList>
    </citation>
    <scope>NUCLEOTIDE SEQUENCE [LARGE SCALE GENOMIC DNA]</scope>
    <source>
        <strain evidence="5 6">CGMCC 1.7031</strain>
    </source>
</reference>
<dbReference type="CDD" id="cd07100">
    <property type="entry name" value="ALDH_SSADH1_GabD1"/>
    <property type="match status" value="1"/>
</dbReference>
<gene>
    <name evidence="5" type="ORF">SAMN02927903_02940</name>
</gene>
<dbReference type="Gene3D" id="3.40.605.10">
    <property type="entry name" value="Aldehyde Dehydrogenase, Chain A, domain 1"/>
    <property type="match status" value="1"/>
</dbReference>
<dbReference type="SUPFAM" id="SSF53720">
    <property type="entry name" value="ALDH-like"/>
    <property type="match status" value="1"/>
</dbReference>
<proteinExistence type="inferred from homology"/>
<dbReference type="FunFam" id="3.40.605.10:FF:000012">
    <property type="entry name" value="NAD-dependent succinate-semialdehyde dehydrogenase"/>
    <property type="match status" value="1"/>
</dbReference>
<dbReference type="Pfam" id="PF00171">
    <property type="entry name" value="Aldedh"/>
    <property type="match status" value="1"/>
</dbReference>
<dbReference type="PANTHER" id="PTHR43217">
    <property type="entry name" value="SUCCINATE SEMIALDEHYDE DEHYDROGENASE [NAD(P)+] SAD"/>
    <property type="match status" value="1"/>
</dbReference>
<keyword evidence="6" id="KW-1185">Reference proteome</keyword>
<keyword evidence="3" id="KW-0560">Oxidoreductase</keyword>
<dbReference type="Gene3D" id="3.40.309.10">
    <property type="entry name" value="Aldehyde Dehydrogenase, Chain A, domain 2"/>
    <property type="match status" value="1"/>
</dbReference>
<protein>
    <submittedName>
        <fullName evidence="5">Succinate-semialdehyde dehydrogenase / glutarate-semialdehyde dehydrogenase</fullName>
    </submittedName>
</protein>
<feature type="domain" description="Aldehyde dehydrogenase" evidence="4">
    <location>
        <begin position="3"/>
        <end position="450"/>
    </location>
</feature>
<dbReference type="InterPro" id="IPR047110">
    <property type="entry name" value="GABD/Sad-like"/>
</dbReference>
<evidence type="ECO:0000256" key="1">
    <source>
        <dbReference type="ARBA" id="ARBA00009986"/>
    </source>
</evidence>
<name>A0A1G5JWA1_9FLAO</name>
<evidence type="ECO:0000313" key="5">
    <source>
        <dbReference type="EMBL" id="SCY92663.1"/>
    </source>
</evidence>